<name>A0A6A6UDI1_9PEZI</name>
<feature type="region of interest" description="Disordered" evidence="3">
    <location>
        <begin position="123"/>
        <end position="142"/>
    </location>
</feature>
<organism evidence="4 5">
    <name type="scientific">Microthyrium microscopicum</name>
    <dbReference type="NCBI Taxonomy" id="703497"/>
    <lineage>
        <taxon>Eukaryota</taxon>
        <taxon>Fungi</taxon>
        <taxon>Dikarya</taxon>
        <taxon>Ascomycota</taxon>
        <taxon>Pezizomycotina</taxon>
        <taxon>Dothideomycetes</taxon>
        <taxon>Dothideomycetes incertae sedis</taxon>
        <taxon>Microthyriales</taxon>
        <taxon>Microthyriaceae</taxon>
        <taxon>Microthyrium</taxon>
    </lineage>
</organism>
<dbReference type="InterPro" id="IPR000424">
    <property type="entry name" value="Primosome_PriB/ssb"/>
</dbReference>
<gene>
    <name evidence="4" type="ORF">BT63DRAFT_439888</name>
</gene>
<protein>
    <recommendedName>
        <fullName evidence="2">Single-stranded DNA-binding protein</fullName>
    </recommendedName>
</protein>
<evidence type="ECO:0000313" key="5">
    <source>
        <dbReference type="Proteomes" id="UP000799302"/>
    </source>
</evidence>
<keyword evidence="1 2" id="KW-0238">DNA-binding</keyword>
<dbReference type="EMBL" id="MU004235">
    <property type="protein sequence ID" value="KAF2669168.1"/>
    <property type="molecule type" value="Genomic_DNA"/>
</dbReference>
<keyword evidence="5" id="KW-1185">Reference proteome</keyword>
<sequence length="142" mass="15441">MTTMMRPMFRRAFSTTPRPNLARMQVIGRLGAEPELVATSTGKELVRYVVASSYGPSDDRKTSWFRVASFAEGGARDFLLSLQKGTLIHLDADARMSSYDDAEGQKKSNLSLVQRSIEILARPKGASAESEDAVPEKAGASA</sequence>
<dbReference type="Gene3D" id="2.40.50.140">
    <property type="entry name" value="Nucleic acid-binding proteins"/>
    <property type="match status" value="1"/>
</dbReference>
<keyword evidence="2" id="KW-0496">Mitochondrion</keyword>
<dbReference type="OrthoDB" id="1078367at2759"/>
<proteinExistence type="predicted"/>
<dbReference type="GO" id="GO:0003697">
    <property type="term" value="F:single-stranded DNA binding"/>
    <property type="evidence" value="ECO:0007669"/>
    <property type="project" value="InterPro"/>
</dbReference>
<evidence type="ECO:0000256" key="2">
    <source>
        <dbReference type="PIRNR" id="PIRNR002070"/>
    </source>
</evidence>
<comment type="subcellular location">
    <subcellularLocation>
        <location evidence="2">Mitochondrion</location>
    </subcellularLocation>
</comment>
<evidence type="ECO:0000313" key="4">
    <source>
        <dbReference type="EMBL" id="KAF2669168.1"/>
    </source>
</evidence>
<dbReference type="PIRSF" id="PIRSF002070">
    <property type="entry name" value="SSB"/>
    <property type="match status" value="1"/>
</dbReference>
<dbReference type="AlphaFoldDB" id="A0A6A6UDI1"/>
<dbReference type="InterPro" id="IPR011344">
    <property type="entry name" value="ssDNA-bd"/>
</dbReference>
<evidence type="ECO:0000256" key="1">
    <source>
        <dbReference type="ARBA" id="ARBA00023125"/>
    </source>
</evidence>
<dbReference type="SUPFAM" id="SSF50249">
    <property type="entry name" value="Nucleic acid-binding proteins"/>
    <property type="match status" value="1"/>
</dbReference>
<reference evidence="4" key="1">
    <citation type="journal article" date="2020" name="Stud. Mycol.">
        <title>101 Dothideomycetes genomes: a test case for predicting lifestyles and emergence of pathogens.</title>
        <authorList>
            <person name="Haridas S."/>
            <person name="Albert R."/>
            <person name="Binder M."/>
            <person name="Bloem J."/>
            <person name="Labutti K."/>
            <person name="Salamov A."/>
            <person name="Andreopoulos B."/>
            <person name="Baker S."/>
            <person name="Barry K."/>
            <person name="Bills G."/>
            <person name="Bluhm B."/>
            <person name="Cannon C."/>
            <person name="Castanera R."/>
            <person name="Culley D."/>
            <person name="Daum C."/>
            <person name="Ezra D."/>
            <person name="Gonzalez J."/>
            <person name="Henrissat B."/>
            <person name="Kuo A."/>
            <person name="Liang C."/>
            <person name="Lipzen A."/>
            <person name="Lutzoni F."/>
            <person name="Magnuson J."/>
            <person name="Mondo S."/>
            <person name="Nolan M."/>
            <person name="Ohm R."/>
            <person name="Pangilinan J."/>
            <person name="Park H.-J."/>
            <person name="Ramirez L."/>
            <person name="Alfaro M."/>
            <person name="Sun H."/>
            <person name="Tritt A."/>
            <person name="Yoshinaga Y."/>
            <person name="Zwiers L.-H."/>
            <person name="Turgeon B."/>
            <person name="Goodwin S."/>
            <person name="Spatafora J."/>
            <person name="Crous P."/>
            <person name="Grigoriev I."/>
        </authorList>
    </citation>
    <scope>NUCLEOTIDE SEQUENCE</scope>
    <source>
        <strain evidence="4">CBS 115976</strain>
    </source>
</reference>
<dbReference type="CDD" id="cd04496">
    <property type="entry name" value="SSB_OBF"/>
    <property type="match status" value="1"/>
</dbReference>
<dbReference type="PROSITE" id="PS50935">
    <property type="entry name" value="SSB"/>
    <property type="match status" value="1"/>
</dbReference>
<accession>A0A6A6UDI1</accession>
<evidence type="ECO:0000256" key="3">
    <source>
        <dbReference type="SAM" id="MobiDB-lite"/>
    </source>
</evidence>
<dbReference type="GO" id="GO:0006260">
    <property type="term" value="P:DNA replication"/>
    <property type="evidence" value="ECO:0007669"/>
    <property type="project" value="InterPro"/>
</dbReference>
<dbReference type="InterPro" id="IPR012340">
    <property type="entry name" value="NA-bd_OB-fold"/>
</dbReference>
<dbReference type="Proteomes" id="UP000799302">
    <property type="component" value="Unassembled WGS sequence"/>
</dbReference>
<dbReference type="Pfam" id="PF00436">
    <property type="entry name" value="SSB"/>
    <property type="match status" value="1"/>
</dbReference>
<dbReference type="GO" id="GO:0005739">
    <property type="term" value="C:mitochondrion"/>
    <property type="evidence" value="ECO:0007669"/>
    <property type="project" value="UniProtKB-SubCell"/>
</dbReference>